<dbReference type="Pfam" id="PF05036">
    <property type="entry name" value="SPOR"/>
    <property type="match status" value="1"/>
</dbReference>
<feature type="compositionally biased region" description="Low complexity" evidence="1">
    <location>
        <begin position="224"/>
        <end position="249"/>
    </location>
</feature>
<keyword evidence="2" id="KW-0812">Transmembrane</keyword>
<keyword evidence="5" id="KW-1185">Reference proteome</keyword>
<feature type="compositionally biased region" description="Basic and acidic residues" evidence="1">
    <location>
        <begin position="87"/>
        <end position="98"/>
    </location>
</feature>
<protein>
    <submittedName>
        <fullName evidence="4">SPOR domain-containing protein</fullName>
    </submittedName>
</protein>
<name>A0A5B8FI65_9RHOB</name>
<evidence type="ECO:0000256" key="1">
    <source>
        <dbReference type="SAM" id="MobiDB-lite"/>
    </source>
</evidence>
<dbReference type="GO" id="GO:0042834">
    <property type="term" value="F:peptidoglycan binding"/>
    <property type="evidence" value="ECO:0007669"/>
    <property type="project" value="InterPro"/>
</dbReference>
<dbReference type="OrthoDB" id="8479416at2"/>
<dbReference type="KEGG" id="ppru:FDP22_17280"/>
<evidence type="ECO:0000313" key="4">
    <source>
        <dbReference type="EMBL" id="QDL93381.1"/>
    </source>
</evidence>
<evidence type="ECO:0000313" key="5">
    <source>
        <dbReference type="Proteomes" id="UP000305888"/>
    </source>
</evidence>
<dbReference type="InterPro" id="IPR036680">
    <property type="entry name" value="SPOR-like_sf"/>
</dbReference>
<reference evidence="4 5" key="1">
    <citation type="submission" date="2019-06" db="EMBL/GenBank/DDBJ databases">
        <title>Genome sequence of Rhodobacteraceae bacterium D4M1.</title>
        <authorList>
            <person name="Cao J."/>
        </authorList>
    </citation>
    <scope>NUCLEOTIDE SEQUENCE [LARGE SCALE GENOMIC DNA]</scope>
    <source>
        <strain evidence="4 5">D4M1</strain>
    </source>
</reference>
<dbReference type="RefSeq" id="WP_138575981.1">
    <property type="nucleotide sequence ID" value="NZ_CP040818.1"/>
</dbReference>
<accession>A0A5B8FI65</accession>
<feature type="compositionally biased region" description="Polar residues" evidence="1">
    <location>
        <begin position="202"/>
        <end position="214"/>
    </location>
</feature>
<keyword evidence="2" id="KW-1133">Transmembrane helix</keyword>
<feature type="compositionally biased region" description="Acidic residues" evidence="1">
    <location>
        <begin position="157"/>
        <end position="175"/>
    </location>
</feature>
<feature type="region of interest" description="Disordered" evidence="1">
    <location>
        <begin position="86"/>
        <end position="249"/>
    </location>
</feature>
<feature type="domain" description="SPOR" evidence="3">
    <location>
        <begin position="254"/>
        <end position="339"/>
    </location>
</feature>
<dbReference type="AlphaFoldDB" id="A0A5B8FI65"/>
<keyword evidence="2" id="KW-0472">Membrane</keyword>
<organism evidence="4 5">
    <name type="scientific">Paroceanicella profunda</name>
    <dbReference type="NCBI Taxonomy" id="2579971"/>
    <lineage>
        <taxon>Bacteria</taxon>
        <taxon>Pseudomonadati</taxon>
        <taxon>Pseudomonadota</taxon>
        <taxon>Alphaproteobacteria</taxon>
        <taxon>Rhodobacterales</taxon>
        <taxon>Paracoccaceae</taxon>
        <taxon>Paroceanicella</taxon>
    </lineage>
</organism>
<feature type="transmembrane region" description="Helical" evidence="2">
    <location>
        <begin position="26"/>
        <end position="44"/>
    </location>
</feature>
<dbReference type="Proteomes" id="UP000305888">
    <property type="component" value="Chromosome"/>
</dbReference>
<dbReference type="InterPro" id="IPR007730">
    <property type="entry name" value="SPOR-like_dom"/>
</dbReference>
<proteinExistence type="predicted"/>
<sequence>MQDPYDSRPDDSDRGRRGLTGAAGKWLGAVLSIAILGGVGVWTYRLGERDASAVPVILAMEGPAKVQPDDPGGLQAEFQGLSVNEVMRGEPPSHRPEEVTLAPAPAEPTKDDLSVSELLPEFARQPAAARGTSAAAPASRSVAAASPVQVEAAELSPDAEEEEDALSSDTTDEMTEASLPGTAPAPAPQADSDSASDEPLGSDSQFALSRSASPRQRPADLRMAAATPQQTAPEPTPVAASPAQAPAPAAVASELPKGTMMIQLGAFDSADVARSEWSRLSAQHADLLGKRQLVIQRTVSSGRVFYRLRAAGFDDLAAARATCAALTARGPACIPARQD</sequence>
<gene>
    <name evidence="4" type="ORF">FDP22_17280</name>
</gene>
<evidence type="ECO:0000256" key="2">
    <source>
        <dbReference type="SAM" id="Phobius"/>
    </source>
</evidence>
<evidence type="ECO:0000259" key="3">
    <source>
        <dbReference type="PROSITE" id="PS51724"/>
    </source>
</evidence>
<dbReference type="EMBL" id="CP040818">
    <property type="protein sequence ID" value="QDL93381.1"/>
    <property type="molecule type" value="Genomic_DNA"/>
</dbReference>
<feature type="compositionally biased region" description="Low complexity" evidence="1">
    <location>
        <begin position="123"/>
        <end position="156"/>
    </location>
</feature>
<dbReference type="PROSITE" id="PS51724">
    <property type="entry name" value="SPOR"/>
    <property type="match status" value="1"/>
</dbReference>
<dbReference type="SUPFAM" id="SSF110997">
    <property type="entry name" value="Sporulation related repeat"/>
    <property type="match status" value="1"/>
</dbReference>
<dbReference type="Gene3D" id="3.30.70.1070">
    <property type="entry name" value="Sporulation related repeat"/>
    <property type="match status" value="1"/>
</dbReference>